<keyword evidence="13" id="KW-1003">Cell membrane</keyword>
<accession>A0ABV3X3D9</accession>
<dbReference type="EMBL" id="JARVLH010000002">
    <property type="protein sequence ID" value="MEX5284705.1"/>
    <property type="molecule type" value="Genomic_DNA"/>
</dbReference>
<keyword evidence="4 13" id="KW-0138">CF(0)</keyword>
<name>A0ABV3X3D9_9FIRM</name>
<comment type="subcellular location">
    <subcellularLocation>
        <location evidence="13">Cell membrane</location>
        <topology evidence="13">Multi-pass membrane protein</topology>
    </subcellularLocation>
    <subcellularLocation>
        <location evidence="1">Membrane</location>
        <topology evidence="1">Multi-pass membrane protein</topology>
    </subcellularLocation>
</comment>
<organism evidence="15 16">
    <name type="scientific">Selenomonas sputigena</name>
    <dbReference type="NCBI Taxonomy" id="69823"/>
    <lineage>
        <taxon>Bacteria</taxon>
        <taxon>Bacillati</taxon>
        <taxon>Bacillota</taxon>
        <taxon>Negativicutes</taxon>
        <taxon>Selenomonadales</taxon>
        <taxon>Selenomonadaceae</taxon>
        <taxon>Selenomonas</taxon>
    </lineage>
</organism>
<feature type="site" description="Reversibly protonated during proton transport" evidence="13">
    <location>
        <position position="62"/>
    </location>
</feature>
<comment type="function">
    <text evidence="12 13">F(1)F(0) ATP synthase produces ATP from ADP in the presence of a proton or sodium gradient. F-type ATPases consist of two structural domains, F(1) containing the extramembraneous catalytic core and F(0) containing the membrane proton channel, linked together by a central stalk and a peripheral stalk. During catalysis, ATP synthesis in the catalytic domain of F(1) is coupled via a rotary mechanism of the central stalk subunits to proton translocation.</text>
</comment>
<dbReference type="PANTHER" id="PTHR10031:SF0">
    <property type="entry name" value="ATPASE PROTEIN 9"/>
    <property type="match status" value="1"/>
</dbReference>
<evidence type="ECO:0000256" key="4">
    <source>
        <dbReference type="ARBA" id="ARBA00022547"/>
    </source>
</evidence>
<dbReference type="InterPro" id="IPR002379">
    <property type="entry name" value="ATPase_proteolipid_c-like_dom"/>
</dbReference>
<evidence type="ECO:0000256" key="13">
    <source>
        <dbReference type="HAMAP-Rule" id="MF_01396"/>
    </source>
</evidence>
<keyword evidence="5 13" id="KW-0812">Transmembrane</keyword>
<dbReference type="Gene3D" id="1.20.20.10">
    <property type="entry name" value="F1F0 ATP synthase subunit C"/>
    <property type="match status" value="1"/>
</dbReference>
<dbReference type="PROSITE" id="PS00605">
    <property type="entry name" value="ATPASE_C"/>
    <property type="match status" value="1"/>
</dbReference>
<dbReference type="InterPro" id="IPR038662">
    <property type="entry name" value="ATP_synth_F0_csu_sf"/>
</dbReference>
<protein>
    <recommendedName>
        <fullName evidence="13">ATP synthase subunit c</fullName>
    </recommendedName>
    <alternativeName>
        <fullName evidence="13">ATP synthase F(0) sector subunit c</fullName>
    </alternativeName>
    <alternativeName>
        <fullName evidence="13">F-type ATPase subunit c</fullName>
        <shortName evidence="13">F-ATPase subunit c</shortName>
    </alternativeName>
    <alternativeName>
        <fullName evidence="13">Lipid-binding protein</fullName>
    </alternativeName>
</protein>
<dbReference type="RefSeq" id="WP_006191010.1">
    <property type="nucleotide sequence ID" value="NZ_CAURDU010000002.1"/>
</dbReference>
<reference evidence="15 16" key="1">
    <citation type="submission" date="2023-04" db="EMBL/GenBank/DDBJ databases">
        <title>Genome Sequence of Selenomonas sputigena ATCC 33150.</title>
        <authorList>
            <person name="Miller D.P."/>
            <person name="Anvari S."/>
            <person name="Polson S.W."/>
            <person name="Macdonald M."/>
            <person name="Mcdowell J.V."/>
        </authorList>
    </citation>
    <scope>NUCLEOTIDE SEQUENCE [LARGE SCALE GENOMIC DNA]</scope>
    <source>
        <strain evidence="15 16">ATCC 33150</strain>
    </source>
</reference>
<dbReference type="Proteomes" id="UP001559623">
    <property type="component" value="Unassembled WGS sequence"/>
</dbReference>
<dbReference type="InterPro" id="IPR000454">
    <property type="entry name" value="ATP_synth_F0_csu"/>
</dbReference>
<evidence type="ECO:0000259" key="14">
    <source>
        <dbReference type="Pfam" id="PF00137"/>
    </source>
</evidence>
<keyword evidence="9 13" id="KW-0446">Lipid-binding</keyword>
<comment type="caution">
    <text evidence="15">The sequence shown here is derived from an EMBL/GenBank/DDBJ whole genome shotgun (WGS) entry which is preliminary data.</text>
</comment>
<comment type="similarity">
    <text evidence="2 13">Belongs to the ATPase C chain family.</text>
</comment>
<evidence type="ECO:0000256" key="11">
    <source>
        <dbReference type="ARBA" id="ARBA00023310"/>
    </source>
</evidence>
<evidence type="ECO:0000313" key="15">
    <source>
        <dbReference type="EMBL" id="MEX5284705.1"/>
    </source>
</evidence>
<evidence type="ECO:0000256" key="7">
    <source>
        <dbReference type="ARBA" id="ARBA00022989"/>
    </source>
</evidence>
<dbReference type="InterPro" id="IPR005953">
    <property type="entry name" value="ATP_synth_csu_bac/chlpt"/>
</dbReference>
<dbReference type="PRINTS" id="PR00124">
    <property type="entry name" value="ATPASEC"/>
</dbReference>
<keyword evidence="7 13" id="KW-1133">Transmembrane helix</keyword>
<sequence>MENAIMVAAALIGAGITMGLAAIGAGIGDGLVTARFIEGITRQPEAKNALFTNTLISVGLIEAMAIIATVVALIMLYANPLLTK</sequence>
<keyword evidence="10 13" id="KW-0472">Membrane</keyword>
<dbReference type="InterPro" id="IPR020537">
    <property type="entry name" value="ATP_synth_F0_csu_DDCD_BS"/>
</dbReference>
<evidence type="ECO:0000313" key="16">
    <source>
        <dbReference type="Proteomes" id="UP001559623"/>
    </source>
</evidence>
<keyword evidence="6 13" id="KW-0375">Hydrogen ion transport</keyword>
<dbReference type="Pfam" id="PF00137">
    <property type="entry name" value="ATP-synt_C"/>
    <property type="match status" value="1"/>
</dbReference>
<feature type="transmembrane region" description="Helical" evidence="13">
    <location>
        <begin position="49"/>
        <end position="78"/>
    </location>
</feature>
<dbReference type="NCBIfam" id="NF005363">
    <property type="entry name" value="PRK06876.1"/>
    <property type="match status" value="1"/>
</dbReference>
<keyword evidence="8 13" id="KW-0406">Ion transport</keyword>
<evidence type="ECO:0000256" key="2">
    <source>
        <dbReference type="ARBA" id="ARBA00006704"/>
    </source>
</evidence>
<proteinExistence type="inferred from homology"/>
<dbReference type="NCBIfam" id="TIGR01260">
    <property type="entry name" value="ATP_synt_c"/>
    <property type="match status" value="1"/>
</dbReference>
<evidence type="ECO:0000256" key="6">
    <source>
        <dbReference type="ARBA" id="ARBA00022781"/>
    </source>
</evidence>
<dbReference type="SUPFAM" id="SSF81333">
    <property type="entry name" value="F1F0 ATP synthase subunit C"/>
    <property type="match status" value="1"/>
</dbReference>
<feature type="transmembrane region" description="Helical" evidence="13">
    <location>
        <begin position="6"/>
        <end position="28"/>
    </location>
</feature>
<evidence type="ECO:0000256" key="9">
    <source>
        <dbReference type="ARBA" id="ARBA00023121"/>
    </source>
</evidence>
<keyword evidence="16" id="KW-1185">Reference proteome</keyword>
<evidence type="ECO:0000256" key="1">
    <source>
        <dbReference type="ARBA" id="ARBA00004141"/>
    </source>
</evidence>
<keyword evidence="11 13" id="KW-0066">ATP synthesis</keyword>
<keyword evidence="3 13" id="KW-0813">Transport</keyword>
<dbReference type="HAMAP" id="MF_01396">
    <property type="entry name" value="ATP_synth_c_bact"/>
    <property type="match status" value="1"/>
</dbReference>
<evidence type="ECO:0000256" key="8">
    <source>
        <dbReference type="ARBA" id="ARBA00023065"/>
    </source>
</evidence>
<feature type="domain" description="V-ATPase proteolipid subunit C-like" evidence="14">
    <location>
        <begin position="12"/>
        <end position="75"/>
    </location>
</feature>
<evidence type="ECO:0000256" key="3">
    <source>
        <dbReference type="ARBA" id="ARBA00022448"/>
    </source>
</evidence>
<gene>
    <name evidence="13 15" type="primary">atpE</name>
    <name evidence="15" type="ORF">QCO44_03485</name>
</gene>
<comment type="function">
    <text evidence="13">Key component of the F(0) channel; it plays a direct role in translocation across the membrane. A homomeric c-ring of between 10-14 subunits forms the central stalk rotor element with the F(1) delta and epsilon subunits.</text>
</comment>
<dbReference type="CDD" id="cd18185">
    <property type="entry name" value="ATP-synt_Fo_c_ATPE"/>
    <property type="match status" value="1"/>
</dbReference>
<dbReference type="InterPro" id="IPR035921">
    <property type="entry name" value="F/V-ATP_Csub_sf"/>
</dbReference>
<dbReference type="PANTHER" id="PTHR10031">
    <property type="entry name" value="ATP SYNTHASE LIPID-BINDING PROTEIN, MITOCHONDRIAL"/>
    <property type="match status" value="1"/>
</dbReference>
<evidence type="ECO:0000256" key="5">
    <source>
        <dbReference type="ARBA" id="ARBA00022692"/>
    </source>
</evidence>
<evidence type="ECO:0000256" key="12">
    <source>
        <dbReference type="ARBA" id="ARBA00025198"/>
    </source>
</evidence>
<evidence type="ECO:0000256" key="10">
    <source>
        <dbReference type="ARBA" id="ARBA00023136"/>
    </source>
</evidence>